<dbReference type="EMBL" id="BART01018965">
    <property type="protein sequence ID" value="GAG80197.1"/>
    <property type="molecule type" value="Genomic_DNA"/>
</dbReference>
<name>X1BG54_9ZZZZ</name>
<dbReference type="InterPro" id="IPR028098">
    <property type="entry name" value="Glyco_trans_4-like_N"/>
</dbReference>
<dbReference type="PANTHER" id="PTHR12526">
    <property type="entry name" value="GLYCOSYLTRANSFERASE"/>
    <property type="match status" value="1"/>
</dbReference>
<proteinExistence type="predicted"/>
<dbReference type="CDD" id="cd03801">
    <property type="entry name" value="GT4_PimA-like"/>
    <property type="match status" value="1"/>
</dbReference>
<dbReference type="Pfam" id="PF00534">
    <property type="entry name" value="Glycos_transf_1"/>
    <property type="match status" value="1"/>
</dbReference>
<dbReference type="SUPFAM" id="SSF53756">
    <property type="entry name" value="UDP-Glycosyltransferase/glycogen phosphorylase"/>
    <property type="match status" value="1"/>
</dbReference>
<feature type="domain" description="Glycosyltransferase subfamily 4-like N-terminal" evidence="2">
    <location>
        <begin position="36"/>
        <end position="90"/>
    </location>
</feature>
<dbReference type="AlphaFoldDB" id="X1BG54"/>
<dbReference type="Pfam" id="PF13439">
    <property type="entry name" value="Glyco_transf_4"/>
    <property type="match status" value="1"/>
</dbReference>
<feature type="non-terminal residue" evidence="3">
    <location>
        <position position="1"/>
    </location>
</feature>
<dbReference type="GO" id="GO:0016757">
    <property type="term" value="F:glycosyltransferase activity"/>
    <property type="evidence" value="ECO:0007669"/>
    <property type="project" value="InterPro"/>
</dbReference>
<evidence type="ECO:0000259" key="2">
    <source>
        <dbReference type="Pfam" id="PF13439"/>
    </source>
</evidence>
<reference evidence="3" key="1">
    <citation type="journal article" date="2014" name="Front. Microbiol.">
        <title>High frequency of phylogenetically diverse reductive dehalogenase-homologous genes in deep subseafloor sedimentary metagenomes.</title>
        <authorList>
            <person name="Kawai M."/>
            <person name="Futagami T."/>
            <person name="Toyoda A."/>
            <person name="Takaki Y."/>
            <person name="Nishi S."/>
            <person name="Hori S."/>
            <person name="Arai W."/>
            <person name="Tsubouchi T."/>
            <person name="Morono Y."/>
            <person name="Uchiyama I."/>
            <person name="Ito T."/>
            <person name="Fujiyama A."/>
            <person name="Inagaki F."/>
            <person name="Takami H."/>
        </authorList>
    </citation>
    <scope>NUCLEOTIDE SEQUENCE</scope>
    <source>
        <strain evidence="3">Expedition CK06-06</strain>
    </source>
</reference>
<dbReference type="PANTHER" id="PTHR12526:SF638">
    <property type="entry name" value="SPORE COAT PROTEIN SA"/>
    <property type="match status" value="1"/>
</dbReference>
<dbReference type="Gene3D" id="3.40.50.2000">
    <property type="entry name" value="Glycogen Phosphorylase B"/>
    <property type="match status" value="2"/>
</dbReference>
<accession>X1BG54</accession>
<evidence type="ECO:0000313" key="3">
    <source>
        <dbReference type="EMBL" id="GAG80197.1"/>
    </source>
</evidence>
<evidence type="ECO:0008006" key="4">
    <source>
        <dbReference type="Google" id="ProtNLM"/>
    </source>
</evidence>
<feature type="domain" description="Glycosyl transferase family 1" evidence="1">
    <location>
        <begin position="114"/>
        <end position="264"/>
    </location>
</feature>
<gene>
    <name evidence="3" type="ORF">S01H4_35631</name>
</gene>
<protein>
    <recommendedName>
        <fullName evidence="4">Glycosyl transferase family 1 domain-containing protein</fullName>
    </recommendedName>
</protein>
<organism evidence="3">
    <name type="scientific">marine sediment metagenome</name>
    <dbReference type="NCBI Taxonomy" id="412755"/>
    <lineage>
        <taxon>unclassified sequences</taxon>
        <taxon>metagenomes</taxon>
        <taxon>ecological metagenomes</taxon>
    </lineage>
</organism>
<comment type="caution">
    <text evidence="3">The sequence shown here is derived from an EMBL/GenBank/DDBJ whole genome shotgun (WGS) entry which is preliminary data.</text>
</comment>
<dbReference type="InterPro" id="IPR001296">
    <property type="entry name" value="Glyco_trans_1"/>
</dbReference>
<sequence length="290" mass="32126">DVYQPRGGSFAESILRNSASYQNKFLGFFKRTTAFANLRRTGLLLVERRLCKKQDGPIVVALSQYVAEQFKQHYGLADDRITVIPNGVKVNKRIDTGEAEKLRTQILAQLGLKEADNPVFFLFVANNFRLKGLAVLVKAMSAYGGTPGHNTDRQAYLIVAGNGRAHKYRRLAKKLNVHRKIIFLGPIRHIQNALSIIDVAVLPTFYDPSSRYILEALAAGKPVITTRFNGATDLFVNNRHGKVLDAPEDVPALAEAIGYFTNTNNIQKASEAIIADNLKEKFPSTGLLNS</sequence>
<evidence type="ECO:0000259" key="1">
    <source>
        <dbReference type="Pfam" id="PF00534"/>
    </source>
</evidence>